<dbReference type="AlphaFoldDB" id="A0A3A3FWR8"/>
<organism evidence="8 9">
    <name type="scientific">Noviherbaspirillum saxi</name>
    <dbReference type="NCBI Taxonomy" id="2320863"/>
    <lineage>
        <taxon>Bacteria</taxon>
        <taxon>Pseudomonadati</taxon>
        <taxon>Pseudomonadota</taxon>
        <taxon>Betaproteobacteria</taxon>
        <taxon>Burkholderiales</taxon>
        <taxon>Oxalobacteraceae</taxon>
        <taxon>Noviherbaspirillum</taxon>
    </lineage>
</organism>
<dbReference type="GO" id="GO:0007155">
    <property type="term" value="P:cell adhesion"/>
    <property type="evidence" value="ECO:0007669"/>
    <property type="project" value="InterPro"/>
</dbReference>
<dbReference type="GO" id="GO:0009424">
    <property type="term" value="C:bacterial-type flagellum hook"/>
    <property type="evidence" value="ECO:0007669"/>
    <property type="project" value="UniProtKB-UniRule"/>
</dbReference>
<evidence type="ECO:0000256" key="5">
    <source>
        <dbReference type="RuleBase" id="RU362066"/>
    </source>
</evidence>
<comment type="function">
    <text evidence="5">Required for morphogenesis and for the elongation of the flagellar filament by facilitating polymerization of the flagellin monomers at the tip of growing filament. Forms a capping structure, which prevents flagellin subunits (transported through the central channel of the flagellum) from leaking out without polymerization at the distal end.</text>
</comment>
<evidence type="ECO:0000259" key="6">
    <source>
        <dbReference type="Pfam" id="PF02465"/>
    </source>
</evidence>
<feature type="domain" description="Flagellar hook-associated protein 2 C-terminal" evidence="7">
    <location>
        <begin position="244"/>
        <end position="415"/>
    </location>
</feature>
<proteinExistence type="inferred from homology"/>
<sequence>MAMSSAGVGANLDVAGLVSKLMAVESQPLTTLQKKEASYQAKLTAYGSLKGALSSFQSSISGLSDVSKFQSLTASASDSSILSASSTSAASPGNYTVSVSALAQSQTISSAGQASTTAAIGGAGTTTLTFQFGTISGGSLASGTYTGASFAQDATQATGSVVINNSNNSLQGIRDAINSAGVGVTASIVNDGNPTTPYRLLITSNSTGLSKSMKITSDGGDASISSLLSYDPAGTQNLTQTSAAQNAALSVNGLAISSASNSVTGAISGVTLNLTKAGSTNLSIANNTSAIASALQSLVQSYNSINTTLNTLTRYNATTKQGGLLMGDASMQMIQSRIRSTLSGALSGLGSNTLTNLSQVGLSFLKDGTLSLDNAKLQSALSSNFGDFASLFASFGKATDSLTSYVSATGNTKAGSYAVEVTTLATQGKVTGSAPATQARLTGSAAADLTVTAGVNDKLLVSVDGGSAISVTLTPGAPYANADALAAQVQADINTALTAASQTGQVTVTQSAGRLSITSNAFGSASAVSVTDDGGFPGNTGATSLLGGAPTTSSVATIKTGVNDQLSLGVNGTTATITLAAGTYTASTLAALIQSTANAATSFTSAGIAVTVSESAGVLTVNSNRYGVSSAVSIAGGSGAANLFGASPSATIGADIVGKINGVAATGSGQLLTGATGNDAEGLRVQVVGGIPGARGTVNFSKGYAYNLNKLLDDVLSSTGSIANSTTSVNNNIADLQKRATALNVQLAATEKRYMAQFTSLDTLISKMNATSSFLTQQLANLPKIEG</sequence>
<evidence type="ECO:0000256" key="3">
    <source>
        <dbReference type="ARBA" id="ARBA00023054"/>
    </source>
</evidence>
<dbReference type="Pfam" id="PF02465">
    <property type="entry name" value="FliD_N"/>
    <property type="match status" value="1"/>
</dbReference>
<dbReference type="RefSeq" id="WP_119768560.1">
    <property type="nucleotide sequence ID" value="NZ_QYUO01000001.1"/>
</dbReference>
<keyword evidence="8" id="KW-0966">Cell projection</keyword>
<comment type="subunit">
    <text evidence="2 5">Homopentamer.</text>
</comment>
<comment type="caution">
    <text evidence="8">The sequence shown here is derived from an EMBL/GenBank/DDBJ whole genome shotgun (WGS) entry which is preliminary data.</text>
</comment>
<feature type="domain" description="Flagellar hook-associated protein 2 N-terminal" evidence="6">
    <location>
        <begin position="11"/>
        <end position="106"/>
    </location>
</feature>
<keyword evidence="5" id="KW-0964">Secreted</keyword>
<comment type="subcellular location">
    <subcellularLocation>
        <location evidence="5">Secreted</location>
    </subcellularLocation>
    <subcellularLocation>
        <location evidence="5">Bacterial flagellum</location>
    </subcellularLocation>
</comment>
<evidence type="ECO:0000256" key="4">
    <source>
        <dbReference type="ARBA" id="ARBA00023143"/>
    </source>
</evidence>
<accession>A0A3A3FWR8</accession>
<keyword evidence="4 5" id="KW-0975">Bacterial flagellum</keyword>
<evidence type="ECO:0000259" key="7">
    <source>
        <dbReference type="Pfam" id="PF07195"/>
    </source>
</evidence>
<dbReference type="EMBL" id="QYUO01000001">
    <property type="protein sequence ID" value="RJF98611.1"/>
    <property type="molecule type" value="Genomic_DNA"/>
</dbReference>
<dbReference type="GO" id="GO:0005576">
    <property type="term" value="C:extracellular region"/>
    <property type="evidence" value="ECO:0007669"/>
    <property type="project" value="UniProtKB-SubCell"/>
</dbReference>
<comment type="similarity">
    <text evidence="1 5">Belongs to the FliD family.</text>
</comment>
<dbReference type="OrthoDB" id="9810816at2"/>
<dbReference type="GO" id="GO:0009421">
    <property type="term" value="C:bacterial-type flagellum filament cap"/>
    <property type="evidence" value="ECO:0007669"/>
    <property type="project" value="InterPro"/>
</dbReference>
<evidence type="ECO:0000256" key="1">
    <source>
        <dbReference type="ARBA" id="ARBA00009764"/>
    </source>
</evidence>
<keyword evidence="8" id="KW-0969">Cilium</keyword>
<evidence type="ECO:0000313" key="8">
    <source>
        <dbReference type="EMBL" id="RJF98611.1"/>
    </source>
</evidence>
<reference evidence="9" key="1">
    <citation type="submission" date="2018-09" db="EMBL/GenBank/DDBJ databases">
        <authorList>
            <person name="Zhu H."/>
        </authorList>
    </citation>
    <scope>NUCLEOTIDE SEQUENCE [LARGE SCALE GENOMIC DNA]</scope>
    <source>
        <strain evidence="9">K1R23-30</strain>
    </source>
</reference>
<dbReference type="InterPro" id="IPR010809">
    <property type="entry name" value="FliD_C"/>
</dbReference>
<protein>
    <recommendedName>
        <fullName evidence="5">Flagellar hook-associated protein 2</fullName>
        <shortName evidence="5">HAP2</shortName>
    </recommendedName>
    <alternativeName>
        <fullName evidence="5">Flagellar cap protein</fullName>
    </alternativeName>
</protein>
<dbReference type="Pfam" id="PF07195">
    <property type="entry name" value="FliD_C"/>
    <property type="match status" value="2"/>
</dbReference>
<keyword evidence="3" id="KW-0175">Coiled coil</keyword>
<evidence type="ECO:0000256" key="2">
    <source>
        <dbReference type="ARBA" id="ARBA00011255"/>
    </source>
</evidence>
<dbReference type="GO" id="GO:0071973">
    <property type="term" value="P:bacterial-type flagellum-dependent cell motility"/>
    <property type="evidence" value="ECO:0007669"/>
    <property type="project" value="TreeGrafter"/>
</dbReference>
<evidence type="ECO:0000313" key="9">
    <source>
        <dbReference type="Proteomes" id="UP000265955"/>
    </source>
</evidence>
<feature type="domain" description="Flagellar hook-associated protein 2 C-terminal" evidence="7">
    <location>
        <begin position="617"/>
        <end position="770"/>
    </location>
</feature>
<dbReference type="Proteomes" id="UP000265955">
    <property type="component" value="Unassembled WGS sequence"/>
</dbReference>
<name>A0A3A3FWR8_9BURK</name>
<keyword evidence="9" id="KW-1185">Reference proteome</keyword>
<gene>
    <name evidence="8" type="ORF">D3871_08895</name>
</gene>
<dbReference type="InterPro" id="IPR003481">
    <property type="entry name" value="FliD_N"/>
</dbReference>
<keyword evidence="8" id="KW-0282">Flagellum</keyword>
<dbReference type="PANTHER" id="PTHR30288">
    <property type="entry name" value="FLAGELLAR CAP/ASSEMBLY PROTEIN FLID"/>
    <property type="match status" value="1"/>
</dbReference>
<dbReference type="InterPro" id="IPR040026">
    <property type="entry name" value="FliD"/>
</dbReference>
<dbReference type="PANTHER" id="PTHR30288:SF0">
    <property type="entry name" value="FLAGELLAR HOOK-ASSOCIATED PROTEIN 2"/>
    <property type="match status" value="1"/>
</dbReference>